<reference evidence="6" key="2">
    <citation type="submission" date="2020-09" db="EMBL/GenBank/DDBJ databases">
        <authorList>
            <person name="Sun Q."/>
            <person name="Kim S."/>
        </authorList>
    </citation>
    <scope>NUCLEOTIDE SEQUENCE</scope>
    <source>
        <strain evidence="6">KCTC 42590</strain>
    </source>
</reference>
<dbReference type="InterPro" id="IPR010248">
    <property type="entry name" value="His_ut_repres"/>
</dbReference>
<dbReference type="InterPro" id="IPR000524">
    <property type="entry name" value="Tscrpt_reg_HTH_GntR"/>
</dbReference>
<feature type="domain" description="HTH gntR-type" evidence="5">
    <location>
        <begin position="5"/>
        <end position="73"/>
    </location>
</feature>
<keyword evidence="2" id="KW-0238">DNA-binding</keyword>
<dbReference type="InterPro" id="IPR028978">
    <property type="entry name" value="Chorismate_lyase_/UTRA_dom_sf"/>
</dbReference>
<dbReference type="SUPFAM" id="SSF46785">
    <property type="entry name" value="Winged helix' DNA-binding domain"/>
    <property type="match status" value="1"/>
</dbReference>
<dbReference type="PANTHER" id="PTHR44846">
    <property type="entry name" value="MANNOSYL-D-GLYCERATE TRANSPORT/METABOLISM SYSTEM REPRESSOR MNGR-RELATED"/>
    <property type="match status" value="1"/>
</dbReference>
<dbReference type="Gene3D" id="3.40.1410.10">
    <property type="entry name" value="Chorismate lyase-like"/>
    <property type="match status" value="1"/>
</dbReference>
<dbReference type="SMART" id="SM00345">
    <property type="entry name" value="HTH_GNTR"/>
    <property type="match status" value="1"/>
</dbReference>
<dbReference type="InterPro" id="IPR036388">
    <property type="entry name" value="WH-like_DNA-bd_sf"/>
</dbReference>
<accession>A0A919EBB4</accession>
<dbReference type="PRINTS" id="PR00035">
    <property type="entry name" value="HTHGNTR"/>
</dbReference>
<dbReference type="CDD" id="cd07377">
    <property type="entry name" value="WHTH_GntR"/>
    <property type="match status" value="1"/>
</dbReference>
<dbReference type="EMBL" id="BNCI01000002">
    <property type="protein sequence ID" value="GHF30865.1"/>
    <property type="molecule type" value="Genomic_DNA"/>
</dbReference>
<proteinExistence type="predicted"/>
<dbReference type="RefSeq" id="WP_191253978.1">
    <property type="nucleotide sequence ID" value="NZ_BNCI01000002.1"/>
</dbReference>
<reference evidence="6" key="1">
    <citation type="journal article" date="2014" name="Int. J. Syst. Evol. Microbiol.">
        <title>Complete genome sequence of Corynebacterium casei LMG S-19264T (=DSM 44701T), isolated from a smear-ripened cheese.</title>
        <authorList>
            <consortium name="US DOE Joint Genome Institute (JGI-PGF)"/>
            <person name="Walter F."/>
            <person name="Albersmeier A."/>
            <person name="Kalinowski J."/>
            <person name="Ruckert C."/>
        </authorList>
    </citation>
    <scope>NUCLEOTIDE SEQUENCE</scope>
    <source>
        <strain evidence="6">KCTC 42590</strain>
    </source>
</reference>
<keyword evidence="7" id="KW-1185">Reference proteome</keyword>
<dbReference type="Gene3D" id="1.10.10.10">
    <property type="entry name" value="Winged helix-like DNA-binding domain superfamily/Winged helix DNA-binding domain"/>
    <property type="match status" value="1"/>
</dbReference>
<comment type="caution">
    <text evidence="6">The sequence shown here is derived from an EMBL/GenBank/DDBJ whole genome shotgun (WGS) entry which is preliminary data.</text>
</comment>
<dbReference type="PANTHER" id="PTHR44846:SF16">
    <property type="entry name" value="TRANSCRIPTIONAL REGULATOR PHNF-RELATED"/>
    <property type="match status" value="1"/>
</dbReference>
<gene>
    <name evidence="6" type="primary">hutC</name>
    <name evidence="6" type="ORF">GCM10017044_27830</name>
</gene>
<dbReference type="GO" id="GO:0006547">
    <property type="term" value="P:L-histidine metabolic process"/>
    <property type="evidence" value="ECO:0007669"/>
    <property type="project" value="UniProtKB-UniRule"/>
</dbReference>
<dbReference type="FunFam" id="1.10.10.10:FF:000079">
    <property type="entry name" value="GntR family transcriptional regulator"/>
    <property type="match status" value="1"/>
</dbReference>
<dbReference type="GO" id="GO:0003700">
    <property type="term" value="F:DNA-binding transcription factor activity"/>
    <property type="evidence" value="ECO:0007669"/>
    <property type="project" value="UniProtKB-UniRule"/>
</dbReference>
<dbReference type="NCBIfam" id="TIGR02018">
    <property type="entry name" value="his_ut_repres"/>
    <property type="match status" value="1"/>
</dbReference>
<evidence type="ECO:0000256" key="2">
    <source>
        <dbReference type="ARBA" id="ARBA00023125"/>
    </source>
</evidence>
<evidence type="ECO:0000256" key="1">
    <source>
        <dbReference type="ARBA" id="ARBA00023015"/>
    </source>
</evidence>
<sequence length="243" mass="26919">MHEPMPRYEQVKNFILGEITEGVYAPGDQLPSENDLVKTLGVSRMTVNRALRELVEGGFITRRAGLGSFVSESRMRGQASDIVSIRDELASRGHVWSAKVLQRGTVREGGELALEMGLEETHPVFIAHILHFADGIPFELEERMVNPDIAPDFTLQDFSTITTTEYLLATAPLLTAEHVVRAVLPSSQDSQRLDISAMTPCLEINRKTWTGDRVASVARLLYPGDRYELTTKFNQAGPVGPRG</sequence>
<evidence type="ECO:0000313" key="7">
    <source>
        <dbReference type="Proteomes" id="UP000630923"/>
    </source>
</evidence>
<dbReference type="Pfam" id="PF00392">
    <property type="entry name" value="GntR"/>
    <property type="match status" value="1"/>
</dbReference>
<dbReference type="SUPFAM" id="SSF64288">
    <property type="entry name" value="Chorismate lyase-like"/>
    <property type="match status" value="1"/>
</dbReference>
<dbReference type="SMART" id="SM00866">
    <property type="entry name" value="UTRA"/>
    <property type="match status" value="1"/>
</dbReference>
<evidence type="ECO:0000256" key="3">
    <source>
        <dbReference type="ARBA" id="ARBA00023163"/>
    </source>
</evidence>
<dbReference type="AlphaFoldDB" id="A0A919EBB4"/>
<organism evidence="6 7">
    <name type="scientific">Kordiimonas sediminis</name>
    <dbReference type="NCBI Taxonomy" id="1735581"/>
    <lineage>
        <taxon>Bacteria</taxon>
        <taxon>Pseudomonadati</taxon>
        <taxon>Pseudomonadota</taxon>
        <taxon>Alphaproteobacteria</taxon>
        <taxon>Kordiimonadales</taxon>
        <taxon>Kordiimonadaceae</taxon>
        <taxon>Kordiimonas</taxon>
    </lineage>
</organism>
<keyword evidence="3" id="KW-0804">Transcription</keyword>
<evidence type="ECO:0000259" key="5">
    <source>
        <dbReference type="PROSITE" id="PS50949"/>
    </source>
</evidence>
<dbReference type="InterPro" id="IPR011663">
    <property type="entry name" value="UTRA"/>
</dbReference>
<dbReference type="GO" id="GO:0003677">
    <property type="term" value="F:DNA binding"/>
    <property type="evidence" value="ECO:0007669"/>
    <property type="project" value="UniProtKB-UniRule"/>
</dbReference>
<dbReference type="InterPro" id="IPR050679">
    <property type="entry name" value="Bact_HTH_transcr_reg"/>
</dbReference>
<dbReference type="Pfam" id="PF07702">
    <property type="entry name" value="UTRA"/>
    <property type="match status" value="1"/>
</dbReference>
<protein>
    <recommendedName>
        <fullName evidence="4">Histidine utilization repressor</fullName>
    </recommendedName>
</protein>
<dbReference type="Proteomes" id="UP000630923">
    <property type="component" value="Unassembled WGS sequence"/>
</dbReference>
<dbReference type="PROSITE" id="PS50949">
    <property type="entry name" value="HTH_GNTR"/>
    <property type="match status" value="1"/>
</dbReference>
<evidence type="ECO:0000256" key="4">
    <source>
        <dbReference type="NCBIfam" id="TIGR02018"/>
    </source>
</evidence>
<name>A0A919EBB4_9PROT</name>
<evidence type="ECO:0000313" key="6">
    <source>
        <dbReference type="EMBL" id="GHF30865.1"/>
    </source>
</evidence>
<keyword evidence="1" id="KW-0805">Transcription regulation</keyword>
<dbReference type="GO" id="GO:0045892">
    <property type="term" value="P:negative regulation of DNA-templated transcription"/>
    <property type="evidence" value="ECO:0007669"/>
    <property type="project" value="UniProtKB-UniRule"/>
</dbReference>
<dbReference type="InterPro" id="IPR036390">
    <property type="entry name" value="WH_DNA-bd_sf"/>
</dbReference>